<organism evidence="1 2">
    <name type="scientific">Alkalimonas amylolytica</name>
    <dbReference type="NCBI Taxonomy" id="152573"/>
    <lineage>
        <taxon>Bacteria</taxon>
        <taxon>Pseudomonadati</taxon>
        <taxon>Pseudomonadota</taxon>
        <taxon>Gammaproteobacteria</taxon>
        <taxon>Alkalimonas</taxon>
    </lineage>
</organism>
<dbReference type="STRING" id="152573.SAMN04488051_102132"/>
<sequence>MLSKPTYYGYSIAAVACSSPFCLLLKQQIIVMVVIVAANFTFT</sequence>
<evidence type="ECO:0000313" key="1">
    <source>
        <dbReference type="EMBL" id="SEA21577.1"/>
    </source>
</evidence>
<dbReference type="Proteomes" id="UP000198773">
    <property type="component" value="Unassembled WGS sequence"/>
</dbReference>
<name>A0A1H3ZD34_ALKAM</name>
<dbReference type="PROSITE" id="PS51257">
    <property type="entry name" value="PROKAR_LIPOPROTEIN"/>
    <property type="match status" value="1"/>
</dbReference>
<dbReference type="EMBL" id="FNRM01000002">
    <property type="protein sequence ID" value="SEA21577.1"/>
    <property type="molecule type" value="Genomic_DNA"/>
</dbReference>
<reference evidence="1 2" key="1">
    <citation type="submission" date="2016-10" db="EMBL/GenBank/DDBJ databases">
        <authorList>
            <person name="de Groot N.N."/>
        </authorList>
    </citation>
    <scope>NUCLEOTIDE SEQUENCE [LARGE SCALE GENOMIC DNA]</scope>
    <source>
        <strain evidence="1 2">CGMCC 1.3430</strain>
    </source>
</reference>
<proteinExistence type="predicted"/>
<keyword evidence="2" id="KW-1185">Reference proteome</keyword>
<gene>
    <name evidence="1" type="ORF">SAMN04488051_102132</name>
</gene>
<dbReference type="AlphaFoldDB" id="A0A1H3ZD34"/>
<evidence type="ECO:0000313" key="2">
    <source>
        <dbReference type="Proteomes" id="UP000198773"/>
    </source>
</evidence>
<accession>A0A1H3ZD34</accession>
<protein>
    <submittedName>
        <fullName evidence="1">Uncharacterized protein</fullName>
    </submittedName>
</protein>